<protein>
    <submittedName>
        <fullName evidence="1">Uncharacterized protein</fullName>
    </submittedName>
</protein>
<sequence length="141" mass="16728">METDYTKIHDVETIVINITTENYTFPNNIKIKIKYNKNVDYVCDRDISIYRSVLQIKNDSQYVTNIPRGSNINILKLYVPSISKKNQTDVYKFIFYKKLEKLSVNFKDGEKYPIIHINNILPYERNYKTSFECESKNCCLC</sequence>
<keyword evidence="2" id="KW-1185">Reference proteome</keyword>
<accession>A0A0G2YBT9</accession>
<dbReference type="KEGG" id="vg:80514314"/>
<evidence type="ECO:0000313" key="1">
    <source>
        <dbReference type="EMBL" id="AKI80516.1"/>
    </source>
</evidence>
<dbReference type="Proteomes" id="UP000240461">
    <property type="component" value="Segment"/>
</dbReference>
<organism evidence="1 2">
    <name type="scientific">Acanthamoeba polyphaga mimivirus Kroon</name>
    <dbReference type="NCBI Taxonomy" id="3069720"/>
    <lineage>
        <taxon>Viruses</taxon>
        <taxon>Varidnaviria</taxon>
        <taxon>Bamfordvirae</taxon>
        <taxon>Nucleocytoviricota</taxon>
        <taxon>Megaviricetes</taxon>
        <taxon>Imitervirales</taxon>
        <taxon>Mimiviridae</taxon>
        <taxon>Megamimivirinae</taxon>
        <taxon>Mimivirus</taxon>
        <taxon>Mimivirus lagoaense</taxon>
    </lineage>
</organism>
<reference evidence="1 2" key="1">
    <citation type="submission" date="2014-10" db="EMBL/GenBank/DDBJ databases">
        <title>Pan-genome analysis of Brazilian lineage A amoebal mimiviruses.</title>
        <authorList>
            <person name="Assis F.L."/>
            <person name="Abrahao J.S."/>
            <person name="Kroon E.G."/>
            <person name="Dornas F.P."/>
            <person name="Andrade K.R."/>
            <person name="Borato P.V.M."/>
            <person name="Pilotto M.R."/>
            <person name="Benamar S."/>
            <person name="LaScola B."/>
            <person name="Colson P."/>
        </authorList>
    </citation>
    <scope>NUCLEOTIDE SEQUENCE [LARGE SCALE GENOMIC DNA]</scope>
    <source>
        <strain evidence="1 2">Kroon</strain>
    </source>
</reference>
<name>A0A0G2YBT9_9VIRU</name>
<dbReference type="EMBL" id="KM982402">
    <property type="protein sequence ID" value="AKI80516.1"/>
    <property type="molecule type" value="Genomic_DNA"/>
</dbReference>
<evidence type="ECO:0000313" key="2">
    <source>
        <dbReference type="Proteomes" id="UP000240461"/>
    </source>
</evidence>
<proteinExistence type="predicted"/>